<organism evidence="3 4">
    <name type="scientific">Brachyspira hampsonii</name>
    <dbReference type="NCBI Taxonomy" id="1287055"/>
    <lineage>
        <taxon>Bacteria</taxon>
        <taxon>Pseudomonadati</taxon>
        <taxon>Spirochaetota</taxon>
        <taxon>Spirochaetia</taxon>
        <taxon>Brachyspirales</taxon>
        <taxon>Brachyspiraceae</taxon>
        <taxon>Brachyspira</taxon>
    </lineage>
</organism>
<sequence length="143" mass="16393">MKKISIIIFFIFFSLCNAQENTKIKITVNNQVLEGVIYDTELSKEIMNIFPITVSMAGYGNREYYGSIDYRPKNITKGKLNFQNGDITYCARNNSLAIFYSQSSNPNLTMEVIPIGKVTSDLSIFHDLYNRGERRADITFSIY</sequence>
<feature type="chain" id="PRO_5009182284" description="Cyclophilin-like domain-containing protein" evidence="1">
    <location>
        <begin position="19"/>
        <end position="143"/>
    </location>
</feature>
<evidence type="ECO:0000313" key="4">
    <source>
        <dbReference type="Proteomes" id="UP000095247"/>
    </source>
</evidence>
<feature type="signal peptide" evidence="1">
    <location>
        <begin position="1"/>
        <end position="18"/>
    </location>
</feature>
<dbReference type="InterPro" id="IPR029000">
    <property type="entry name" value="Cyclophilin-like_dom_sf"/>
</dbReference>
<dbReference type="Proteomes" id="UP000095247">
    <property type="component" value="Unassembled WGS sequence"/>
</dbReference>
<dbReference type="Gene3D" id="2.40.100.20">
    <property type="match status" value="1"/>
</dbReference>
<dbReference type="Pfam" id="PF18050">
    <property type="entry name" value="Cyclophil_like2"/>
    <property type="match status" value="1"/>
</dbReference>
<accession>A0A1E5NEJ3</accession>
<feature type="domain" description="Cyclophilin-like" evidence="2">
    <location>
        <begin position="26"/>
        <end position="128"/>
    </location>
</feature>
<reference evidence="3 4" key="1">
    <citation type="submission" date="2016-08" db="EMBL/GenBank/DDBJ databases">
        <title>Characterization and recognition of Brachyspira hampsonii sp. nov., a novel intestinal spirochete that is pathogenic to pigs.</title>
        <authorList>
            <person name="Mirajkar N."/>
            <person name="La T."/>
            <person name="Phillips N."/>
            <person name="Hampson D."/>
            <person name="Gebhart C."/>
        </authorList>
    </citation>
    <scope>NUCLEOTIDE SEQUENCE [LARGE SCALE GENOMIC DNA]</scope>
    <source>
        <strain evidence="3 4">P280/1</strain>
    </source>
</reference>
<comment type="caution">
    <text evidence="3">The sequence shown here is derived from an EMBL/GenBank/DDBJ whole genome shotgun (WGS) entry which is preliminary data.</text>
</comment>
<dbReference type="SUPFAM" id="SSF50891">
    <property type="entry name" value="Cyclophilin-like"/>
    <property type="match status" value="1"/>
</dbReference>
<gene>
    <name evidence="3" type="ORF">BFL38_06970</name>
</gene>
<dbReference type="EMBL" id="MDCO01000009">
    <property type="protein sequence ID" value="OEJ14582.1"/>
    <property type="molecule type" value="Genomic_DNA"/>
</dbReference>
<name>A0A1E5NEJ3_9SPIR</name>
<dbReference type="RefSeq" id="WP_069726096.1">
    <property type="nucleotide sequence ID" value="NZ_MDCO01000009.1"/>
</dbReference>
<keyword evidence="1" id="KW-0732">Signal</keyword>
<protein>
    <recommendedName>
        <fullName evidence="2">Cyclophilin-like domain-containing protein</fullName>
    </recommendedName>
</protein>
<evidence type="ECO:0000313" key="3">
    <source>
        <dbReference type="EMBL" id="OEJ14582.1"/>
    </source>
</evidence>
<evidence type="ECO:0000256" key="1">
    <source>
        <dbReference type="SAM" id="SignalP"/>
    </source>
</evidence>
<dbReference type="AlphaFoldDB" id="A0A1E5NEJ3"/>
<evidence type="ECO:0000259" key="2">
    <source>
        <dbReference type="Pfam" id="PF18050"/>
    </source>
</evidence>
<proteinExistence type="predicted"/>
<dbReference type="InterPro" id="IPR041183">
    <property type="entry name" value="Cyclophilin-like"/>
</dbReference>